<dbReference type="KEGG" id="fso:Fsol_00596"/>
<accession>A0A2U8BSR2</accession>
<dbReference type="Gene3D" id="3.40.50.20">
    <property type="match status" value="1"/>
</dbReference>
<dbReference type="InterPro" id="IPR013815">
    <property type="entry name" value="ATP_grasp_subdomain_1"/>
</dbReference>
<proteinExistence type="inferred from homology"/>
<evidence type="ECO:0000256" key="10">
    <source>
        <dbReference type="HAMAP-Rule" id="MF_00162"/>
    </source>
</evidence>
<evidence type="ECO:0000259" key="11">
    <source>
        <dbReference type="PROSITE" id="PS50975"/>
    </source>
</evidence>
<comment type="cofactor">
    <cofactor evidence="1">
        <name>Mn(2+)</name>
        <dbReference type="ChEBI" id="CHEBI:29035"/>
    </cofactor>
</comment>
<comment type="cofactor">
    <cofactor evidence="2">
        <name>Mg(2+)</name>
        <dbReference type="ChEBI" id="CHEBI:18420"/>
    </cofactor>
</comment>
<dbReference type="InterPro" id="IPR004215">
    <property type="entry name" value="GSHS_N"/>
</dbReference>
<evidence type="ECO:0000256" key="9">
    <source>
        <dbReference type="ARBA" id="ARBA00023211"/>
    </source>
</evidence>
<evidence type="ECO:0000313" key="12">
    <source>
        <dbReference type="EMBL" id="AWD33381.1"/>
    </source>
</evidence>
<dbReference type="GO" id="GO:0004363">
    <property type="term" value="F:glutathione synthase activity"/>
    <property type="evidence" value="ECO:0007669"/>
    <property type="project" value="UniProtKB-UniRule"/>
</dbReference>
<dbReference type="GO" id="GO:0005524">
    <property type="term" value="F:ATP binding"/>
    <property type="evidence" value="ECO:0007669"/>
    <property type="project" value="UniProtKB-UniRule"/>
</dbReference>
<keyword evidence="4 10" id="KW-0317">Glutathione biosynthesis</keyword>
<dbReference type="Gene3D" id="3.30.1490.20">
    <property type="entry name" value="ATP-grasp fold, A domain"/>
    <property type="match status" value="1"/>
</dbReference>
<dbReference type="Pfam" id="PF02951">
    <property type="entry name" value="GSH-S_N"/>
    <property type="match status" value="1"/>
</dbReference>
<reference evidence="12 13" key="1">
    <citation type="journal article" date="2018" name="Genome Biol. Evol.">
        <title>The Genome Sequence of "Candidatus Fokinia solitaria": Insights on Reductive Evolution in Rickettsiales.</title>
        <authorList>
            <person name="Floriano A.M."/>
            <person name="Castelli M."/>
            <person name="Krenek S."/>
            <person name="Berendonk T.U."/>
            <person name="Bazzocchi C."/>
            <person name="Petroni G."/>
            <person name="Sassera D."/>
        </authorList>
    </citation>
    <scope>NUCLEOTIDE SEQUENCE [LARGE SCALE GENOMIC DNA]</scope>
    <source>
        <strain evidence="12">Rio ETE_ALG 3VII</strain>
    </source>
</reference>
<dbReference type="GO" id="GO:0046872">
    <property type="term" value="F:metal ion binding"/>
    <property type="evidence" value="ECO:0007669"/>
    <property type="project" value="UniProtKB-KW"/>
</dbReference>
<dbReference type="HAMAP" id="MF_00162">
    <property type="entry name" value="GSH_S"/>
    <property type="match status" value="1"/>
</dbReference>
<keyword evidence="6 10" id="KW-0547">Nucleotide-binding</keyword>
<protein>
    <recommendedName>
        <fullName evidence="10">Glutathione synthetase</fullName>
        <ecNumber evidence="10">6.3.2.3</ecNumber>
    </recommendedName>
    <alternativeName>
        <fullName evidence="10">GSH synthetase</fullName>
        <shortName evidence="10">GSH-S</shortName>
        <shortName evidence="10">GSHase</shortName>
    </alternativeName>
    <alternativeName>
        <fullName evidence="10">Glutathione synthase</fullName>
    </alternativeName>
</protein>
<sequence length="344" mass="38642">MRKIIAIQGDPLETLKIRTDTSLFLADGLYKNGYEIFWYTVDTMRLSSLNGKKSLCARGYFIKLEYVLYSGTQWSRVSDLQELHLDEVKCILLRQDPPFNMLYITSTFLLEHVDVPIINSPRGVRNNSEKIFPFSIAVGYLPNTIITREVGEILSFLKKHLDVVLKPLYEYSGHGAIRMSYGKSESHTTNQVVYKDDEEAANGIRKYIDGFAEHVVVQAFISAILSGDKRVFVIDGEIVGAFSRIPSSGNFLANIYQGASIAAVKLTDSEIAMCDKIARKLKEDGIFIAGIDLIGDYITEINVTSPTGFVLLEEMYRENAKNDTALPIQERLVKLVSSIIDTKK</sequence>
<dbReference type="InterPro" id="IPR011761">
    <property type="entry name" value="ATP-grasp"/>
</dbReference>
<gene>
    <name evidence="10" type="primary">gshB</name>
    <name evidence="12" type="ORF">Fsol_00596</name>
</gene>
<dbReference type="AlphaFoldDB" id="A0A2U8BSR2"/>
<keyword evidence="3 10" id="KW-0436">Ligase</keyword>
<dbReference type="OrthoDB" id="9785415at2"/>
<feature type="domain" description="ATP-grasp" evidence="11">
    <location>
        <begin position="130"/>
        <end position="337"/>
    </location>
</feature>
<dbReference type="SUPFAM" id="SSF56059">
    <property type="entry name" value="Glutathione synthetase ATP-binding domain-like"/>
    <property type="match status" value="1"/>
</dbReference>
<dbReference type="RefSeq" id="WP_108673394.1">
    <property type="nucleotide sequence ID" value="NZ_CP025989.1"/>
</dbReference>
<keyword evidence="7 10" id="KW-0067">ATP-binding</keyword>
<name>A0A2U8BSR2_9RICK</name>
<dbReference type="PANTHER" id="PTHR21621:SF4">
    <property type="entry name" value="GLUTATHIONE SYNTHETASE"/>
    <property type="match status" value="1"/>
</dbReference>
<dbReference type="InterPro" id="IPR016185">
    <property type="entry name" value="PreATP-grasp_dom_sf"/>
</dbReference>
<evidence type="ECO:0000256" key="5">
    <source>
        <dbReference type="ARBA" id="ARBA00022723"/>
    </source>
</evidence>
<dbReference type="PROSITE" id="PS50975">
    <property type="entry name" value="ATP_GRASP"/>
    <property type="match status" value="1"/>
</dbReference>
<dbReference type="Gene3D" id="3.30.470.20">
    <property type="entry name" value="ATP-grasp fold, B domain"/>
    <property type="match status" value="1"/>
</dbReference>
<comment type="catalytic activity">
    <reaction evidence="10">
        <text>gamma-L-glutamyl-L-cysteine + glycine + ATP = glutathione + ADP + phosphate + H(+)</text>
        <dbReference type="Rhea" id="RHEA:13557"/>
        <dbReference type="ChEBI" id="CHEBI:15378"/>
        <dbReference type="ChEBI" id="CHEBI:30616"/>
        <dbReference type="ChEBI" id="CHEBI:43474"/>
        <dbReference type="ChEBI" id="CHEBI:57305"/>
        <dbReference type="ChEBI" id="CHEBI:57925"/>
        <dbReference type="ChEBI" id="CHEBI:58173"/>
        <dbReference type="ChEBI" id="CHEBI:456216"/>
        <dbReference type="EC" id="6.3.2.3"/>
    </reaction>
</comment>
<evidence type="ECO:0000256" key="7">
    <source>
        <dbReference type="ARBA" id="ARBA00022840"/>
    </source>
</evidence>
<comment type="similarity">
    <text evidence="10">Belongs to the prokaryotic GSH synthase family.</text>
</comment>
<dbReference type="UniPathway" id="UPA00142">
    <property type="reaction ID" value="UER00210"/>
</dbReference>
<dbReference type="PANTHER" id="PTHR21621">
    <property type="entry name" value="RIBOSOMAL PROTEIN S6 MODIFICATION PROTEIN"/>
    <property type="match status" value="1"/>
</dbReference>
<keyword evidence="5" id="KW-0479">Metal-binding</keyword>
<evidence type="ECO:0000313" key="13">
    <source>
        <dbReference type="Proteomes" id="UP000244519"/>
    </source>
</evidence>
<dbReference type="InterPro" id="IPR004218">
    <property type="entry name" value="GSHS_ATP-bd"/>
</dbReference>
<comment type="pathway">
    <text evidence="10">Sulfur metabolism; glutathione biosynthesis; glutathione from L-cysteine and L-glutamate: step 2/2.</text>
</comment>
<keyword evidence="13" id="KW-1185">Reference proteome</keyword>
<dbReference type="EC" id="6.3.2.3" evidence="10"/>
<evidence type="ECO:0000256" key="8">
    <source>
        <dbReference type="ARBA" id="ARBA00022842"/>
    </source>
</evidence>
<dbReference type="Proteomes" id="UP000244519">
    <property type="component" value="Chromosome"/>
</dbReference>
<organism evidence="12 13">
    <name type="scientific">Candidatus Fokinia solitaria</name>
    <dbReference type="NCBI Taxonomy" id="1802984"/>
    <lineage>
        <taxon>Bacteria</taxon>
        <taxon>Pseudomonadati</taxon>
        <taxon>Pseudomonadota</taxon>
        <taxon>Alphaproteobacteria</taxon>
        <taxon>Rickettsiales</taxon>
        <taxon>Candidatus Midichloriaceae</taxon>
        <taxon>Candidatus Fokinia</taxon>
    </lineage>
</organism>
<evidence type="ECO:0000256" key="3">
    <source>
        <dbReference type="ARBA" id="ARBA00022598"/>
    </source>
</evidence>
<dbReference type="InterPro" id="IPR006284">
    <property type="entry name" value="Glut_synth_pro"/>
</dbReference>
<keyword evidence="9" id="KW-0464">Manganese</keyword>
<evidence type="ECO:0000256" key="6">
    <source>
        <dbReference type="ARBA" id="ARBA00022741"/>
    </source>
</evidence>
<dbReference type="SUPFAM" id="SSF52440">
    <property type="entry name" value="PreATP-grasp domain"/>
    <property type="match status" value="1"/>
</dbReference>
<evidence type="ECO:0000256" key="2">
    <source>
        <dbReference type="ARBA" id="ARBA00001946"/>
    </source>
</evidence>
<dbReference type="GO" id="GO:0005737">
    <property type="term" value="C:cytoplasm"/>
    <property type="evidence" value="ECO:0007669"/>
    <property type="project" value="TreeGrafter"/>
</dbReference>
<evidence type="ECO:0000256" key="4">
    <source>
        <dbReference type="ARBA" id="ARBA00022684"/>
    </source>
</evidence>
<dbReference type="Pfam" id="PF02955">
    <property type="entry name" value="GSH-S_ATP"/>
    <property type="match status" value="1"/>
</dbReference>
<keyword evidence="8" id="KW-0460">Magnesium</keyword>
<evidence type="ECO:0000256" key="1">
    <source>
        <dbReference type="ARBA" id="ARBA00001936"/>
    </source>
</evidence>
<dbReference type="EMBL" id="CP025989">
    <property type="protein sequence ID" value="AWD33381.1"/>
    <property type="molecule type" value="Genomic_DNA"/>
</dbReference>